<evidence type="ECO:0000313" key="3">
    <source>
        <dbReference type="Proteomes" id="UP000030104"/>
    </source>
</evidence>
<comment type="caution">
    <text evidence="2">The sequence shown here is derived from an EMBL/GenBank/DDBJ whole genome shotgun (WGS) entry which is preliminary data.</text>
</comment>
<accession>A0A0A2L197</accession>
<proteinExistence type="predicted"/>
<evidence type="ECO:0000313" key="2">
    <source>
        <dbReference type="EMBL" id="KGO70385.1"/>
    </source>
</evidence>
<feature type="region of interest" description="Disordered" evidence="1">
    <location>
        <begin position="1"/>
        <end position="34"/>
    </location>
</feature>
<organism evidence="2 3">
    <name type="scientific">Penicillium italicum</name>
    <name type="common">Blue mold</name>
    <dbReference type="NCBI Taxonomy" id="40296"/>
    <lineage>
        <taxon>Eukaryota</taxon>
        <taxon>Fungi</taxon>
        <taxon>Dikarya</taxon>
        <taxon>Ascomycota</taxon>
        <taxon>Pezizomycotina</taxon>
        <taxon>Eurotiomycetes</taxon>
        <taxon>Eurotiomycetidae</taxon>
        <taxon>Eurotiales</taxon>
        <taxon>Aspergillaceae</taxon>
        <taxon>Penicillium</taxon>
    </lineage>
</organism>
<evidence type="ECO:0000256" key="1">
    <source>
        <dbReference type="SAM" id="MobiDB-lite"/>
    </source>
</evidence>
<name>A0A0A2L197_PENIT</name>
<dbReference type="AlphaFoldDB" id="A0A0A2L197"/>
<reference evidence="2 3" key="1">
    <citation type="journal article" date="2015" name="Mol. Plant Microbe Interact.">
        <title>Genome, transcriptome, and functional analyses of Penicillium expansum provide new insights into secondary metabolism and pathogenicity.</title>
        <authorList>
            <person name="Ballester A.R."/>
            <person name="Marcet-Houben M."/>
            <person name="Levin E."/>
            <person name="Sela N."/>
            <person name="Selma-Lazaro C."/>
            <person name="Carmona L."/>
            <person name="Wisniewski M."/>
            <person name="Droby S."/>
            <person name="Gonzalez-Candelas L."/>
            <person name="Gabaldon T."/>
        </authorList>
    </citation>
    <scope>NUCLEOTIDE SEQUENCE [LARGE SCALE GENOMIC DNA]</scope>
    <source>
        <strain evidence="2 3">PHI-1</strain>
    </source>
</reference>
<dbReference type="EMBL" id="JQGA01001045">
    <property type="protein sequence ID" value="KGO70385.1"/>
    <property type="molecule type" value="Genomic_DNA"/>
</dbReference>
<dbReference type="Proteomes" id="UP000030104">
    <property type="component" value="Unassembled WGS sequence"/>
</dbReference>
<dbReference type="HOGENOM" id="CLU_3377301_0_0_1"/>
<feature type="compositionally biased region" description="Polar residues" evidence="1">
    <location>
        <begin position="22"/>
        <end position="34"/>
    </location>
</feature>
<gene>
    <name evidence="2" type="ORF">PITC_014980</name>
</gene>
<protein>
    <submittedName>
        <fullName evidence="2">Uncharacterized protein</fullName>
    </submittedName>
</protein>
<sequence>MLNRENEDTSMTYKTRWKTYPAANTQSQSQQPES</sequence>
<keyword evidence="3" id="KW-1185">Reference proteome</keyword>